<organism evidence="1 2">
    <name type="scientific">Neocallimastix californiae</name>
    <dbReference type="NCBI Taxonomy" id="1754190"/>
    <lineage>
        <taxon>Eukaryota</taxon>
        <taxon>Fungi</taxon>
        <taxon>Fungi incertae sedis</taxon>
        <taxon>Chytridiomycota</taxon>
        <taxon>Chytridiomycota incertae sedis</taxon>
        <taxon>Neocallimastigomycetes</taxon>
        <taxon>Neocallimastigales</taxon>
        <taxon>Neocallimastigaceae</taxon>
        <taxon>Neocallimastix</taxon>
    </lineage>
</organism>
<evidence type="ECO:0000313" key="1">
    <source>
        <dbReference type="EMBL" id="ORY47990.1"/>
    </source>
</evidence>
<dbReference type="AlphaFoldDB" id="A0A1Y2CLV9"/>
<reference evidence="1 2" key="1">
    <citation type="submission" date="2016-08" db="EMBL/GenBank/DDBJ databases">
        <title>A Parts List for Fungal Cellulosomes Revealed by Comparative Genomics.</title>
        <authorList>
            <consortium name="DOE Joint Genome Institute"/>
            <person name="Haitjema C.H."/>
            <person name="Gilmore S.P."/>
            <person name="Henske J.K."/>
            <person name="Solomon K.V."/>
            <person name="De Groot R."/>
            <person name="Kuo A."/>
            <person name="Mondo S.J."/>
            <person name="Salamov A.A."/>
            <person name="Labutti K."/>
            <person name="Zhao Z."/>
            <person name="Chiniquy J."/>
            <person name="Barry K."/>
            <person name="Brewer H.M."/>
            <person name="Purvine S.O."/>
            <person name="Wright A.T."/>
            <person name="Boxma B."/>
            <person name="Van Alen T."/>
            <person name="Hackstein J.H."/>
            <person name="Baker S.E."/>
            <person name="Grigoriev I.V."/>
            <person name="O'Malley M.A."/>
        </authorList>
    </citation>
    <scope>NUCLEOTIDE SEQUENCE [LARGE SCALE GENOMIC DNA]</scope>
    <source>
        <strain evidence="1 2">G1</strain>
    </source>
</reference>
<evidence type="ECO:0000313" key="2">
    <source>
        <dbReference type="Proteomes" id="UP000193920"/>
    </source>
</evidence>
<keyword evidence="2" id="KW-1185">Reference proteome</keyword>
<proteinExistence type="predicted"/>
<dbReference type="EMBL" id="MCOG01000103">
    <property type="protein sequence ID" value="ORY47990.1"/>
    <property type="molecule type" value="Genomic_DNA"/>
</dbReference>
<protein>
    <submittedName>
        <fullName evidence="1">Uncharacterized protein</fullName>
    </submittedName>
</protein>
<name>A0A1Y2CLV9_9FUNG</name>
<comment type="caution">
    <text evidence="1">The sequence shown here is derived from an EMBL/GenBank/DDBJ whole genome shotgun (WGS) entry which is preliminary data.</text>
</comment>
<sequence length="223" mass="26781">MENLNEYEKQRLENIRRNQEKLKELNLLSASLLFEDLKGNKTKKRKRKYEKRLKEVRPDFKRITRNQAKELKFNIENKDDIKKHEVEIELNMEEEELLLSAEDYFSEEIKKKAIVVDGHFNGWINPDLIEKYHFEKSAKEAWDKNGGGVYSHKNPLGEFKEVSKVVKPRNWSSAKYTALKLFQKNPNAYFYRHLEPGLTQNIGDWDDNEKENFLKNSKKIWMW</sequence>
<dbReference type="OrthoDB" id="2151160at2759"/>
<gene>
    <name evidence="1" type="ORF">LY90DRAFT_9126</name>
</gene>
<dbReference type="Proteomes" id="UP000193920">
    <property type="component" value="Unassembled WGS sequence"/>
</dbReference>
<accession>A0A1Y2CLV9</accession>